<sequence>MVLAIGLIQTFNRQLSHLRNRLFLIYFLLINGILSISSLAIYSLIVAQRYDQLNTNLREVGTWSANVFSILEHEYQELKKQPEYKKYVPMDESGVLQPITVSQLMGKYYFSSVYEVIESPLINLSQGIQWYDKDRNLIIYEGKRFHKVSFPNDLPTSGIIIEADQYHRFLLPVHATPIQSGQQGKIIGYVCVVESTAELEKEINYLKYIFLLNILFNSTLTLFAASWLTHQNLRPVVLSLNQIKQFTADASHQLRHPLTAIQASVSLLEVYLNNFDPSCLNKIKIISSACQQMSTLINKLLILARIDNEKLDQSQWVEFDLDELLDSLIELHRDRAEKKEIDLSYQCQNITHIRGNSQQIYEIFSNLLDNALQYTPDRGAITVCLRKQGAFAVVEIQDTGIGIASQDLPRIFDRFWRSSEARLHYAEGSGLGLAVVKTLVNHYGGTVNVYSQQHRGTTFVVKLPAV</sequence>
<accession>Q8DHN6</accession>
<dbReference type="SUPFAM" id="SSF55874">
    <property type="entry name" value="ATPase domain of HSP90 chaperone/DNA topoisomerase II/histidine kinase"/>
    <property type="match status" value="1"/>
</dbReference>
<dbReference type="AlphaFoldDB" id="Q8DHN6"/>
<dbReference type="KEGG" id="tel:tll1909"/>
<dbReference type="CDD" id="cd00082">
    <property type="entry name" value="HisKA"/>
    <property type="match status" value="1"/>
</dbReference>
<dbReference type="PANTHER" id="PTHR43711">
    <property type="entry name" value="TWO-COMPONENT HISTIDINE KINASE"/>
    <property type="match status" value="1"/>
</dbReference>
<dbReference type="InterPro" id="IPR004358">
    <property type="entry name" value="Sig_transdc_His_kin-like_C"/>
</dbReference>
<dbReference type="Gene3D" id="3.30.565.10">
    <property type="entry name" value="Histidine kinase-like ATPase, C-terminal domain"/>
    <property type="match status" value="1"/>
</dbReference>
<dbReference type="GO" id="GO:0000155">
    <property type="term" value="F:phosphorelay sensor kinase activity"/>
    <property type="evidence" value="ECO:0007669"/>
    <property type="project" value="InterPro"/>
</dbReference>
<dbReference type="PROSITE" id="PS50109">
    <property type="entry name" value="HIS_KIN"/>
    <property type="match status" value="1"/>
</dbReference>
<dbReference type="InterPro" id="IPR050736">
    <property type="entry name" value="Sensor_HK_Regulatory"/>
</dbReference>
<evidence type="ECO:0000256" key="5">
    <source>
        <dbReference type="ARBA" id="ARBA00022777"/>
    </source>
</evidence>
<dbReference type="RefSeq" id="WP_011057746.1">
    <property type="nucleotide sequence ID" value="NC_004113.1"/>
</dbReference>
<evidence type="ECO:0000256" key="7">
    <source>
        <dbReference type="SAM" id="Phobius"/>
    </source>
</evidence>
<organism evidence="9 10">
    <name type="scientific">Thermosynechococcus vestitus (strain NIES-2133 / IAM M-273 / BP-1)</name>
    <dbReference type="NCBI Taxonomy" id="197221"/>
    <lineage>
        <taxon>Bacteria</taxon>
        <taxon>Bacillati</taxon>
        <taxon>Cyanobacteriota</taxon>
        <taxon>Cyanophyceae</taxon>
        <taxon>Acaryochloridales</taxon>
        <taxon>Thermosynechococcaceae</taxon>
        <taxon>Thermosynechococcus</taxon>
    </lineage>
</organism>
<dbReference type="EnsemblBacteria" id="BAC09461">
    <property type="protein sequence ID" value="BAC09461"/>
    <property type="gene ID" value="BAC09461"/>
</dbReference>
<dbReference type="Gene3D" id="1.10.287.130">
    <property type="match status" value="1"/>
</dbReference>
<keyword evidence="4" id="KW-0808">Transferase</keyword>
<dbReference type="InterPro" id="IPR003661">
    <property type="entry name" value="HisK_dim/P_dom"/>
</dbReference>
<dbReference type="FunFam" id="3.30.565.10:FF:000006">
    <property type="entry name" value="Sensor histidine kinase WalK"/>
    <property type="match status" value="1"/>
</dbReference>
<evidence type="ECO:0000256" key="1">
    <source>
        <dbReference type="ARBA" id="ARBA00000085"/>
    </source>
</evidence>
<dbReference type="PANTHER" id="PTHR43711:SF1">
    <property type="entry name" value="HISTIDINE KINASE 1"/>
    <property type="match status" value="1"/>
</dbReference>
<keyword evidence="7" id="KW-0472">Membrane</keyword>
<dbReference type="eggNOG" id="COG5002">
    <property type="taxonomic scope" value="Bacteria"/>
</dbReference>
<name>Q8DHN6_THEVB</name>
<evidence type="ECO:0000256" key="2">
    <source>
        <dbReference type="ARBA" id="ARBA00012438"/>
    </source>
</evidence>
<keyword evidence="7" id="KW-0812">Transmembrane</keyword>
<evidence type="ECO:0000256" key="6">
    <source>
        <dbReference type="ARBA" id="ARBA00023012"/>
    </source>
</evidence>
<dbReference type="PRINTS" id="PR00344">
    <property type="entry name" value="BCTRLSENSOR"/>
</dbReference>
<dbReference type="Pfam" id="PF02518">
    <property type="entry name" value="HATPase_c"/>
    <property type="match status" value="1"/>
</dbReference>
<keyword evidence="6" id="KW-0902">Two-component regulatory system</keyword>
<dbReference type="InterPro" id="IPR036890">
    <property type="entry name" value="HATPase_C_sf"/>
</dbReference>
<dbReference type="STRING" id="197221.gene:10748515"/>
<evidence type="ECO:0000313" key="10">
    <source>
        <dbReference type="Proteomes" id="UP000000440"/>
    </source>
</evidence>
<feature type="domain" description="Histidine kinase" evidence="8">
    <location>
        <begin position="249"/>
        <end position="466"/>
    </location>
</feature>
<keyword evidence="3" id="KW-0597">Phosphoprotein</keyword>
<keyword evidence="7" id="KW-1133">Transmembrane helix</keyword>
<dbReference type="Pfam" id="PF00512">
    <property type="entry name" value="HisKA"/>
    <property type="match status" value="1"/>
</dbReference>
<protein>
    <recommendedName>
        <fullName evidence="2">histidine kinase</fullName>
        <ecNumber evidence="2">2.7.13.3</ecNumber>
    </recommendedName>
</protein>
<dbReference type="SMART" id="SM00387">
    <property type="entry name" value="HATPase_c"/>
    <property type="match status" value="1"/>
</dbReference>
<feature type="transmembrane region" description="Helical" evidence="7">
    <location>
        <begin position="23"/>
        <end position="45"/>
    </location>
</feature>
<evidence type="ECO:0000259" key="8">
    <source>
        <dbReference type="PROSITE" id="PS50109"/>
    </source>
</evidence>
<dbReference type="EC" id="2.7.13.3" evidence="2"/>
<reference evidence="9 10" key="1">
    <citation type="journal article" date="2002" name="DNA Res.">
        <title>Complete genome structure of the thermophilic cyanobacterium Thermosynechococcus elongatus BP-1.</title>
        <authorList>
            <person name="Nakamura Y."/>
            <person name="Kaneko T."/>
            <person name="Sato S."/>
            <person name="Ikeuchi M."/>
            <person name="Katoh H."/>
            <person name="Sasamoto S."/>
            <person name="Watanabe A."/>
            <person name="Iriguchi M."/>
            <person name="Kawashima K."/>
            <person name="Kimura T."/>
            <person name="Kishida Y."/>
            <person name="Kiyokawa C."/>
            <person name="Kohara M."/>
            <person name="Matsumoto M."/>
            <person name="Matsuno A."/>
            <person name="Nakazaki N."/>
            <person name="Shimpo S."/>
            <person name="Sugimoto M."/>
            <person name="Takeuchi C."/>
            <person name="Yamada M."/>
            <person name="Tabata S."/>
        </authorList>
    </citation>
    <scope>NUCLEOTIDE SEQUENCE [LARGE SCALE GENOMIC DNA]</scope>
    <source>
        <strain evidence="10">IAM M-273 / NIES-2133 / BP-1</strain>
    </source>
</reference>
<dbReference type="SUPFAM" id="SSF47384">
    <property type="entry name" value="Homodimeric domain of signal transducing histidine kinase"/>
    <property type="match status" value="1"/>
</dbReference>
<keyword evidence="5 9" id="KW-0418">Kinase</keyword>
<evidence type="ECO:0000313" key="9">
    <source>
        <dbReference type="EMBL" id="BAC09461.1"/>
    </source>
</evidence>
<dbReference type="InterPro" id="IPR036097">
    <property type="entry name" value="HisK_dim/P_sf"/>
</dbReference>
<feature type="transmembrane region" description="Helical" evidence="7">
    <location>
        <begin position="208"/>
        <end position="228"/>
    </location>
</feature>
<keyword evidence="10" id="KW-1185">Reference proteome</keyword>
<dbReference type="InterPro" id="IPR005467">
    <property type="entry name" value="His_kinase_dom"/>
</dbReference>
<evidence type="ECO:0000256" key="3">
    <source>
        <dbReference type="ARBA" id="ARBA00022553"/>
    </source>
</evidence>
<evidence type="ECO:0000256" key="4">
    <source>
        <dbReference type="ARBA" id="ARBA00022679"/>
    </source>
</evidence>
<comment type="catalytic activity">
    <reaction evidence="1">
        <text>ATP + protein L-histidine = ADP + protein N-phospho-L-histidine.</text>
        <dbReference type="EC" id="2.7.13.3"/>
    </reaction>
</comment>
<proteinExistence type="predicted"/>
<dbReference type="EMBL" id="BA000039">
    <property type="protein sequence ID" value="BAC09461.1"/>
    <property type="molecule type" value="Genomic_DNA"/>
</dbReference>
<gene>
    <name evidence="9" type="ordered locus">tll1909</name>
</gene>
<dbReference type="SMART" id="SM00388">
    <property type="entry name" value="HisKA"/>
    <property type="match status" value="1"/>
</dbReference>
<dbReference type="Proteomes" id="UP000000440">
    <property type="component" value="Chromosome"/>
</dbReference>
<dbReference type="InterPro" id="IPR003594">
    <property type="entry name" value="HATPase_dom"/>
</dbReference>